<protein>
    <recommendedName>
        <fullName evidence="2">BD-FAE-like domain-containing protein</fullName>
    </recommendedName>
</protein>
<evidence type="ECO:0000313" key="4">
    <source>
        <dbReference type="Proteomes" id="UP000199585"/>
    </source>
</evidence>
<keyword evidence="4" id="KW-1185">Reference proteome</keyword>
<dbReference type="Pfam" id="PF20434">
    <property type="entry name" value="BD-FAE"/>
    <property type="match status" value="1"/>
</dbReference>
<dbReference type="InterPro" id="IPR048124">
    <property type="entry name" value="Tannase_B"/>
</dbReference>
<dbReference type="AlphaFoldDB" id="A0A1H8IQH8"/>
<feature type="chain" id="PRO_5011571096" description="BD-FAE-like domain-containing protein" evidence="1">
    <location>
        <begin position="24"/>
        <end position="554"/>
    </location>
</feature>
<keyword evidence="1" id="KW-0732">Signal</keyword>
<feature type="domain" description="BD-FAE-like" evidence="2">
    <location>
        <begin position="99"/>
        <end position="269"/>
    </location>
</feature>
<feature type="signal peptide" evidence="1">
    <location>
        <begin position="1"/>
        <end position="23"/>
    </location>
</feature>
<evidence type="ECO:0000313" key="3">
    <source>
        <dbReference type="EMBL" id="SEN70247.1"/>
    </source>
</evidence>
<dbReference type="RefSeq" id="WP_089905287.1">
    <property type="nucleotide sequence ID" value="NZ_FOCI01000027.1"/>
</dbReference>
<accession>A0A1H8IQH8</accession>
<dbReference type="InterPro" id="IPR049492">
    <property type="entry name" value="BD-FAE-like_dom"/>
</dbReference>
<dbReference type="Proteomes" id="UP000199585">
    <property type="component" value="Unassembled WGS sequence"/>
</dbReference>
<dbReference type="InterPro" id="IPR029058">
    <property type="entry name" value="AB_hydrolase_fold"/>
</dbReference>
<proteinExistence type="predicted"/>
<evidence type="ECO:0000256" key="1">
    <source>
        <dbReference type="SAM" id="SignalP"/>
    </source>
</evidence>
<gene>
    <name evidence="3" type="ORF">SAMN04488003_12717</name>
</gene>
<reference evidence="3 4" key="1">
    <citation type="submission" date="2016-10" db="EMBL/GenBank/DDBJ databases">
        <authorList>
            <person name="de Groot N.N."/>
        </authorList>
    </citation>
    <scope>NUCLEOTIDE SEQUENCE [LARGE SCALE GENOMIC DNA]</scope>
    <source>
        <strain evidence="3 4">DSM 16213</strain>
    </source>
</reference>
<dbReference type="EMBL" id="FOCI01000027">
    <property type="protein sequence ID" value="SEN70247.1"/>
    <property type="molecule type" value="Genomic_DNA"/>
</dbReference>
<dbReference type="Gene3D" id="3.40.50.1820">
    <property type="entry name" value="alpha/beta hydrolase"/>
    <property type="match status" value="1"/>
</dbReference>
<organism evidence="3 4">
    <name type="scientific">Loktanella fryxellensis</name>
    <dbReference type="NCBI Taxonomy" id="245187"/>
    <lineage>
        <taxon>Bacteria</taxon>
        <taxon>Pseudomonadati</taxon>
        <taxon>Pseudomonadota</taxon>
        <taxon>Alphaproteobacteria</taxon>
        <taxon>Rhodobacterales</taxon>
        <taxon>Roseobacteraceae</taxon>
        <taxon>Loktanella</taxon>
    </lineage>
</organism>
<dbReference type="SUPFAM" id="SSF53474">
    <property type="entry name" value="alpha/beta-Hydrolases"/>
    <property type="match status" value="1"/>
</dbReference>
<dbReference type="STRING" id="245187.SAMN04488003_12717"/>
<name>A0A1H8IQH8_9RHOB</name>
<dbReference type="NCBIfam" id="NF041556">
    <property type="entry name" value="tannase_B"/>
    <property type="match status" value="1"/>
</dbReference>
<sequence>MTYTSRAALLAATLAALPVTAMAQGAFDDALRLDPAAFTTVTVTLDGAPLTLRRYTAVYAGNPVAMATEQPARSMGPGGSPAAADTQTLDDTLTYQSLAIFVPEGATDAAAMILNVSNSGWFASELEPEVVEGGTYVSDSDTDKVGAALAAGYVFVEIGSRGRGIVAADGTLPGKAPAAVVDAKAAIRYLRLNDDVIPGSADRIVITGTSGGGGLSTVVAASGNSPDYLPYLADIGAAGVAADGSSTLTDDVFAVIAYCAITDLGHADMAYEWLYQGIRSAGTTADGVWSDAGQAASATLAEGYPAYLDSLGLTQADGTPLTAATMKSAIVAEVAREVDRVLAAGVTVPARGADFDITLRGRGGETQIAVPNDWLTVTDGAVADLDIDGFLRFVTQTAALKPVPAFDRTANTGNEGVDGENTLFGTPDAAYANFTPYGWNANAVAGDGSGMDDTGMDFAAWTAGEGAALAEQLRLVNPMAHLGTDAVAAPHWYLRHGMIDRDTSFAVELALAAAARADADVEDVNFALHWMTAHAGDYDVQTAYGWLAGVLADK</sequence>
<evidence type="ECO:0000259" key="2">
    <source>
        <dbReference type="Pfam" id="PF20434"/>
    </source>
</evidence>